<dbReference type="Proteomes" id="UP000674416">
    <property type="component" value="Unassembled WGS sequence"/>
</dbReference>
<keyword evidence="4" id="KW-1185">Reference proteome</keyword>
<dbReference type="Pfam" id="PF00873">
    <property type="entry name" value="ACR_tran"/>
    <property type="match status" value="2"/>
</dbReference>
<feature type="transmembrane region" description="Helical" evidence="2">
    <location>
        <begin position="420"/>
        <end position="441"/>
    </location>
</feature>
<accession>A0ABS4D041</accession>
<keyword evidence="2" id="KW-1133">Transmembrane helix</keyword>
<feature type="transmembrane region" description="Helical" evidence="2">
    <location>
        <begin position="936"/>
        <end position="961"/>
    </location>
</feature>
<evidence type="ECO:0000256" key="1">
    <source>
        <dbReference type="SAM" id="MobiDB-lite"/>
    </source>
</evidence>
<organism evidence="3 4">
    <name type="scientific">Bacillus capparidis</name>
    <dbReference type="NCBI Taxonomy" id="1840411"/>
    <lineage>
        <taxon>Bacteria</taxon>
        <taxon>Bacillati</taxon>
        <taxon>Bacillota</taxon>
        <taxon>Bacilli</taxon>
        <taxon>Bacillales</taxon>
        <taxon>Bacillaceae</taxon>
        <taxon>Bacillus</taxon>
    </lineage>
</organism>
<dbReference type="RefSeq" id="WP_211086233.1">
    <property type="nucleotide sequence ID" value="NZ_JAFDST010000004.1"/>
</dbReference>
<sequence length="1057" mass="113826">MNSIINFVLKNKFAVLLMTIIVTAAGLYAGSNMKQEMIPSITSPVITVTTINPGATPDDNAENVSEPIENALKNLNGVEKVTSTSMQNASNVQIQYDFDKDMNEAQDEASDAIANVELPDTAEEPSISKMSFNAFPILALSISSEKESLEDLTNRMEDEIVPAIEGLDGVSSVQISGQQVKEVKLTYDQEALEENGLTEDTVKNVIQGSNVSMPLGLFTFGNSEESVVVDGNVMSLEDFKNIEIPITPSTQGQGAAGQQGQGAAGQGQGAGAQGGAQSGAGAQNAELPTVKLSELAEIELVGEAESISRTNGKESIGVQVIKSSDANTVQVAEAVKKELNNFQDDIDGLKVDTTFDQALPIEDSVSTMLSKAAFGALFAVIIILLFLRNIKSTLISIVSIPLSLLIALLVLNQMDISLNIMTLGAMTVAIGRVVDDSIVVIENIYRRMALKGEKLRGKELVKEATKEMFMPILSSTIVTIAVFLPLGLVRGQIGELFMPFALTIVFALLASLLIAITIVPSMAHRLFKKNLAGQTQMKEHKPSKLAGFYRNILNWSLNHKWIVSGIVILMLVGSLFLTPFIGVSFLPAEEEKTAMITYKPEPGETREQAESEATKAEGFLMDREHVNQVQYSLGSENPMNPGDTNSALFFVEYDKDTPEFEKEKENVINELQEDTESGTWAMQDMSGSGTSNALTYYVYGDSVDEIRGTVSEIEKIMNDRSDLTNIDSSLAETYKEYTFAANQEELSKLGLTASQIAMAIMPERSQDALTEVESDGNTYDVKVQTDTESFDNVQDLEDKTIQSPTGQEVRIGDVAKVNEGTTSDTVSRQDGKLYAQVSGELTVDDVATTSQEVQKEVDKLDVPSNVSVETAGVSADINESFSQLGIAMLAAIAIVYLVLVITFGGGRAPFAILFSLPFTVIGALVALLIAGETISLNTMIGMLMLIGIVVTNAIVLIDRVIHKEKEGLTTREALLEAGTTRLRPILMTAIATIGALLPLAFGFESSGFISKGLGVTVIGGLTSSTLLTLIVVPIVYEILTKPRRRKKKTAVEAVKEA</sequence>
<feature type="region of interest" description="Disordered" evidence="1">
    <location>
        <begin position="246"/>
        <end position="282"/>
    </location>
</feature>
<gene>
    <name evidence="3" type="ORF">JOC74_003520</name>
</gene>
<dbReference type="Gene3D" id="3.30.70.1430">
    <property type="entry name" value="Multidrug efflux transporter AcrB pore domain"/>
    <property type="match status" value="2"/>
</dbReference>
<evidence type="ECO:0000313" key="4">
    <source>
        <dbReference type="Proteomes" id="UP000674416"/>
    </source>
</evidence>
<dbReference type="InterPro" id="IPR027463">
    <property type="entry name" value="AcrB_DN_DC_subdom"/>
</dbReference>
<evidence type="ECO:0000256" key="2">
    <source>
        <dbReference type="SAM" id="Phobius"/>
    </source>
</evidence>
<feature type="transmembrane region" description="Helical" evidence="2">
    <location>
        <begin position="561"/>
        <end position="586"/>
    </location>
</feature>
<dbReference type="Gene3D" id="1.20.1640.10">
    <property type="entry name" value="Multidrug efflux transporter AcrB transmembrane domain"/>
    <property type="match status" value="3"/>
</dbReference>
<dbReference type="Gene3D" id="3.30.70.1440">
    <property type="entry name" value="Multidrug efflux transporter AcrB pore domain"/>
    <property type="match status" value="1"/>
</dbReference>
<dbReference type="Gene3D" id="3.30.70.1320">
    <property type="entry name" value="Multidrug efflux transporter AcrB pore domain like"/>
    <property type="match status" value="2"/>
</dbReference>
<dbReference type="InterPro" id="IPR001036">
    <property type="entry name" value="Acrflvin-R"/>
</dbReference>
<feature type="transmembrane region" description="Helical" evidence="2">
    <location>
        <begin position="368"/>
        <end position="387"/>
    </location>
</feature>
<dbReference type="SUPFAM" id="SSF82866">
    <property type="entry name" value="Multidrug efflux transporter AcrB transmembrane domain"/>
    <property type="match status" value="2"/>
</dbReference>
<dbReference type="SUPFAM" id="SSF82693">
    <property type="entry name" value="Multidrug efflux transporter AcrB pore domain, PN1, PN2, PC1 and PC2 subdomains"/>
    <property type="match status" value="2"/>
</dbReference>
<dbReference type="SUPFAM" id="SSF82714">
    <property type="entry name" value="Multidrug efflux transporter AcrB TolC docking domain, DN and DC subdomains"/>
    <property type="match status" value="2"/>
</dbReference>
<keyword evidence="2" id="KW-0472">Membrane</keyword>
<feature type="transmembrane region" description="Helical" evidence="2">
    <location>
        <begin position="982"/>
        <end position="1001"/>
    </location>
</feature>
<dbReference type="Gene3D" id="3.30.2090.10">
    <property type="entry name" value="Multidrug efflux transporter AcrB TolC docking domain, DN and DC subdomains"/>
    <property type="match status" value="3"/>
</dbReference>
<comment type="caution">
    <text evidence="3">The sequence shown here is derived from an EMBL/GenBank/DDBJ whole genome shotgun (WGS) entry which is preliminary data.</text>
</comment>
<feature type="transmembrane region" description="Helical" evidence="2">
    <location>
        <begin position="1013"/>
        <end position="1039"/>
    </location>
</feature>
<feature type="transmembrane region" description="Helical" evidence="2">
    <location>
        <begin position="884"/>
        <end position="903"/>
    </location>
</feature>
<reference evidence="3 4" key="1">
    <citation type="submission" date="2021-01" db="EMBL/GenBank/DDBJ databases">
        <title>Genomic Encyclopedia of Type Strains, Phase IV (KMG-IV): sequencing the most valuable type-strain genomes for metagenomic binning, comparative biology and taxonomic classification.</title>
        <authorList>
            <person name="Goeker M."/>
        </authorList>
    </citation>
    <scope>NUCLEOTIDE SEQUENCE [LARGE SCALE GENOMIC DNA]</scope>
    <source>
        <strain evidence="3 4">DSM 103394</strain>
    </source>
</reference>
<feature type="transmembrane region" description="Helical" evidence="2">
    <location>
        <begin position="500"/>
        <end position="519"/>
    </location>
</feature>
<dbReference type="PRINTS" id="PR00702">
    <property type="entry name" value="ACRIFLAVINRP"/>
</dbReference>
<feature type="transmembrane region" description="Helical" evidence="2">
    <location>
        <begin position="910"/>
        <end position="930"/>
    </location>
</feature>
<keyword evidence="2" id="KW-0812">Transmembrane</keyword>
<dbReference type="PANTHER" id="PTHR32063">
    <property type="match status" value="1"/>
</dbReference>
<name>A0ABS4D041_9BACI</name>
<proteinExistence type="predicted"/>
<dbReference type="EMBL" id="JAFDST010000004">
    <property type="protein sequence ID" value="MBP1083010.1"/>
    <property type="molecule type" value="Genomic_DNA"/>
</dbReference>
<protein>
    <submittedName>
        <fullName evidence="3">HAE1 family hydrophobic/amphiphilic exporter-1</fullName>
    </submittedName>
</protein>
<feature type="transmembrane region" description="Helical" evidence="2">
    <location>
        <begin position="394"/>
        <end position="414"/>
    </location>
</feature>
<feature type="transmembrane region" description="Helical" evidence="2">
    <location>
        <begin position="468"/>
        <end position="488"/>
    </location>
</feature>
<feature type="compositionally biased region" description="Gly residues" evidence="1">
    <location>
        <begin position="254"/>
        <end position="278"/>
    </location>
</feature>
<evidence type="ECO:0000313" key="3">
    <source>
        <dbReference type="EMBL" id="MBP1083010.1"/>
    </source>
</evidence>
<dbReference type="PANTHER" id="PTHR32063:SF0">
    <property type="entry name" value="SWARMING MOTILITY PROTEIN SWRC"/>
    <property type="match status" value="1"/>
</dbReference>